<evidence type="ECO:0000256" key="5">
    <source>
        <dbReference type="ARBA" id="ARBA00022741"/>
    </source>
</evidence>
<evidence type="ECO:0000259" key="17">
    <source>
        <dbReference type="PROSITE" id="PS50814"/>
    </source>
</evidence>
<dbReference type="InterPro" id="IPR003306">
    <property type="entry name" value="WIF"/>
</dbReference>
<dbReference type="PANTHER" id="PTHR24416">
    <property type="entry name" value="TYROSINE-PROTEIN KINASE RECEPTOR"/>
    <property type="match status" value="1"/>
</dbReference>
<dbReference type="GO" id="GO:0051897">
    <property type="term" value="P:positive regulation of phosphatidylinositol 3-kinase/protein kinase B signal transduction"/>
    <property type="evidence" value="ECO:0007669"/>
    <property type="project" value="TreeGrafter"/>
</dbReference>
<evidence type="ECO:0000256" key="10">
    <source>
        <dbReference type="ARBA" id="ARBA00023137"/>
    </source>
</evidence>
<dbReference type="SUPFAM" id="SSF56112">
    <property type="entry name" value="Protein kinase-like (PK-like)"/>
    <property type="match status" value="1"/>
</dbReference>
<dbReference type="AlphaFoldDB" id="A0A7M5X8B4"/>
<dbReference type="InterPro" id="IPR050122">
    <property type="entry name" value="RTK"/>
</dbReference>
<dbReference type="Pfam" id="PF07714">
    <property type="entry name" value="PK_Tyr_Ser-Thr"/>
    <property type="match status" value="1"/>
</dbReference>
<dbReference type="EnsemblMetazoa" id="CLYHEMT019441.1">
    <property type="protein sequence ID" value="CLYHEMP019441.1"/>
    <property type="gene ID" value="CLYHEMG019441"/>
</dbReference>
<dbReference type="PROSITE" id="PS00109">
    <property type="entry name" value="PROTEIN_KINASE_TYR"/>
    <property type="match status" value="1"/>
</dbReference>
<evidence type="ECO:0000256" key="1">
    <source>
        <dbReference type="ARBA" id="ARBA00004167"/>
    </source>
</evidence>
<evidence type="ECO:0000256" key="2">
    <source>
        <dbReference type="ARBA" id="ARBA00022679"/>
    </source>
</evidence>
<reference evidence="18" key="1">
    <citation type="submission" date="2021-01" db="UniProtKB">
        <authorList>
            <consortium name="EnsemblMetazoa"/>
        </authorList>
    </citation>
    <scope>IDENTIFICATION</scope>
</reference>
<keyword evidence="5" id="KW-0547">Nucleotide-binding</keyword>
<dbReference type="RefSeq" id="XP_066928245.1">
    <property type="nucleotide sequence ID" value="XM_067072144.1"/>
</dbReference>
<dbReference type="Gene3D" id="2.60.40.2170">
    <property type="entry name" value="Wnt, WIF domain"/>
    <property type="match status" value="1"/>
</dbReference>
<dbReference type="PRINTS" id="PR00109">
    <property type="entry name" value="TYRKINASE"/>
</dbReference>
<proteinExistence type="predicted"/>
<keyword evidence="8 14" id="KW-1133">Transmembrane helix</keyword>
<dbReference type="GO" id="GO:0043235">
    <property type="term" value="C:receptor complex"/>
    <property type="evidence" value="ECO:0007669"/>
    <property type="project" value="TreeGrafter"/>
</dbReference>
<dbReference type="PROSITE" id="PS50814">
    <property type="entry name" value="WIF"/>
    <property type="match status" value="1"/>
</dbReference>
<feature type="transmembrane region" description="Helical" evidence="14">
    <location>
        <begin position="199"/>
        <end position="222"/>
    </location>
</feature>
<feature type="chain" id="PRO_5029880644" evidence="15">
    <location>
        <begin position="26"/>
        <end position="799"/>
    </location>
</feature>
<keyword evidence="11" id="KW-0675">Receptor</keyword>
<dbReference type="PANTHER" id="PTHR24416:SF349">
    <property type="entry name" value="TYROSINE-PROTEIN KINASE RYK"/>
    <property type="match status" value="1"/>
</dbReference>
<evidence type="ECO:0000256" key="13">
    <source>
        <dbReference type="SAM" id="MobiDB-lite"/>
    </source>
</evidence>
<evidence type="ECO:0000256" key="15">
    <source>
        <dbReference type="SAM" id="SignalP"/>
    </source>
</evidence>
<keyword evidence="10" id="KW-0829">Tyrosine-protein kinase</keyword>
<dbReference type="PROSITE" id="PS50011">
    <property type="entry name" value="PROTEIN_KINASE_DOM"/>
    <property type="match status" value="1"/>
</dbReference>
<organism evidence="18 19">
    <name type="scientific">Clytia hemisphaerica</name>
    <dbReference type="NCBI Taxonomy" id="252671"/>
    <lineage>
        <taxon>Eukaryota</taxon>
        <taxon>Metazoa</taxon>
        <taxon>Cnidaria</taxon>
        <taxon>Hydrozoa</taxon>
        <taxon>Hydroidolina</taxon>
        <taxon>Leptothecata</taxon>
        <taxon>Obeliida</taxon>
        <taxon>Clytiidae</taxon>
        <taxon>Clytia</taxon>
    </lineage>
</organism>
<evidence type="ECO:0000256" key="8">
    <source>
        <dbReference type="ARBA" id="ARBA00022989"/>
    </source>
</evidence>
<sequence length="799" mass="91979">MKFPDKKSMRYLFILTLLILELVESSSGNLNLFIYKEDLKKDLNLEFGSDIFLVNDGEPAPLLHSPNSFHDLLAPLPSTVNKLRFQWNSFVKNEHQRIQYTIKLTSSNIEIMPTPKLTIKRSDFVPIYEHDKSNFNVLFPCSGIKEGVVDLGFHLNYTSTQSREERHLNVIVRRHCQKKGSNPDNVPDNNAVRAETPSYGVVIGLSVGIALTVFICVFLFCFGNYHLQKRKKELQVKFDFDYEMMVKNREKNLNGKIVKTVEPEKIENAAENSSEREEDFVHKIEKMPKPIFVPKNSIKQKSNKYSKNLKIWMDTLKLPYYSSGSIRIANHPLEKIPEEETLLNEPNGNKNESSILTNNFTIDNQLTDSGGEQCQSNHCKNLTNFESVEEVDHPLLPKIAEDESGIETDFDDEKLTGDTKCKYVNKITVSHPQNHHHPAPDTISNGFLPSNNEPIYKKKQLRRAFDKPGEDKVILSLDADTAKLEAVFQYLNHKWMKLFHDCLLTPQQLIMGKHPVGKGGVTNNVYQGKLKEIDKDDNIKFTPVVIKKLVPSPEDNNTMSKFINEALLMKKLRHKNLMELVGVLLRPNESPVLVMPFMRFADLNQFLRNARGTPRRHQTISTRQLVNFAVQISCGMEYLSSMKYVHRDLSTRNCILGEDFEVKISNLGLARDISKENYRMNKKTRLPIKWMAPESLTQFVFSEKSDVWSYGIVLWEIISLGKQPYSGLDNTQVQDFLTKGKRLERPTNCPDEFFHLMSLCWIQSPHDRPSFKDLHKEMTVYENKYQKYCIDFSAGSLAT</sequence>
<dbReference type="Proteomes" id="UP000594262">
    <property type="component" value="Unplaced"/>
</dbReference>
<feature type="region of interest" description="Disordered" evidence="13">
    <location>
        <begin position="431"/>
        <end position="450"/>
    </location>
</feature>
<dbReference type="CDD" id="cd00192">
    <property type="entry name" value="PTKc"/>
    <property type="match status" value="1"/>
</dbReference>
<evidence type="ECO:0000313" key="19">
    <source>
        <dbReference type="Proteomes" id="UP000594262"/>
    </source>
</evidence>
<dbReference type="GO" id="GO:0005524">
    <property type="term" value="F:ATP binding"/>
    <property type="evidence" value="ECO:0007669"/>
    <property type="project" value="UniProtKB-KW"/>
</dbReference>
<dbReference type="InterPro" id="IPR008266">
    <property type="entry name" value="Tyr_kinase_AS"/>
</dbReference>
<evidence type="ECO:0000256" key="7">
    <source>
        <dbReference type="ARBA" id="ARBA00022840"/>
    </source>
</evidence>
<dbReference type="OrthoDB" id="4062651at2759"/>
<evidence type="ECO:0000256" key="14">
    <source>
        <dbReference type="SAM" id="Phobius"/>
    </source>
</evidence>
<evidence type="ECO:0000256" key="3">
    <source>
        <dbReference type="ARBA" id="ARBA00022692"/>
    </source>
</evidence>
<feature type="signal peptide" evidence="15">
    <location>
        <begin position="1"/>
        <end position="25"/>
    </location>
</feature>
<dbReference type="InterPro" id="IPR038677">
    <property type="entry name" value="WIF_sf"/>
</dbReference>
<dbReference type="Gene3D" id="3.30.200.20">
    <property type="entry name" value="Phosphorylase Kinase, domain 1"/>
    <property type="match status" value="1"/>
</dbReference>
<dbReference type="GO" id="GO:0007169">
    <property type="term" value="P:cell surface receptor protein tyrosine kinase signaling pathway"/>
    <property type="evidence" value="ECO:0007669"/>
    <property type="project" value="TreeGrafter"/>
</dbReference>
<comment type="subcellular location">
    <subcellularLocation>
        <location evidence="1">Membrane</location>
        <topology evidence="1">Single-pass membrane protein</topology>
    </subcellularLocation>
</comment>
<dbReference type="Pfam" id="PF02019">
    <property type="entry name" value="WIF"/>
    <property type="match status" value="1"/>
</dbReference>
<evidence type="ECO:0000256" key="11">
    <source>
        <dbReference type="ARBA" id="ARBA00023170"/>
    </source>
</evidence>
<feature type="domain" description="WIF" evidence="17">
    <location>
        <begin position="34"/>
        <end position="176"/>
    </location>
</feature>
<dbReference type="GO" id="GO:0004714">
    <property type="term" value="F:transmembrane receptor protein tyrosine kinase activity"/>
    <property type="evidence" value="ECO:0007669"/>
    <property type="project" value="TreeGrafter"/>
</dbReference>
<keyword evidence="4 15" id="KW-0732">Signal</keyword>
<evidence type="ECO:0000256" key="6">
    <source>
        <dbReference type="ARBA" id="ARBA00022777"/>
    </source>
</evidence>
<evidence type="ECO:0000256" key="4">
    <source>
        <dbReference type="ARBA" id="ARBA00022729"/>
    </source>
</evidence>
<evidence type="ECO:0000256" key="12">
    <source>
        <dbReference type="ARBA" id="ARBA00023180"/>
    </source>
</evidence>
<keyword evidence="19" id="KW-1185">Reference proteome</keyword>
<dbReference type="InterPro" id="IPR001245">
    <property type="entry name" value="Ser-Thr/Tyr_kinase_cat_dom"/>
</dbReference>
<keyword evidence="7" id="KW-0067">ATP-binding</keyword>
<evidence type="ECO:0000259" key="16">
    <source>
        <dbReference type="PROSITE" id="PS50011"/>
    </source>
</evidence>
<keyword evidence="3 14" id="KW-0812">Transmembrane</keyword>
<accession>A0A7M5X8B4</accession>
<dbReference type="GO" id="GO:0005886">
    <property type="term" value="C:plasma membrane"/>
    <property type="evidence" value="ECO:0007669"/>
    <property type="project" value="TreeGrafter"/>
</dbReference>
<evidence type="ECO:0000313" key="18">
    <source>
        <dbReference type="EnsemblMetazoa" id="CLYHEMP019441.1"/>
    </source>
</evidence>
<protein>
    <submittedName>
        <fullName evidence="18">Uncharacterized protein</fullName>
    </submittedName>
</protein>
<dbReference type="SMART" id="SM00469">
    <property type="entry name" value="WIF"/>
    <property type="match status" value="1"/>
</dbReference>
<dbReference type="InterPro" id="IPR011009">
    <property type="entry name" value="Kinase-like_dom_sf"/>
</dbReference>
<dbReference type="Gene3D" id="1.10.510.10">
    <property type="entry name" value="Transferase(Phosphotransferase) domain 1"/>
    <property type="match status" value="1"/>
</dbReference>
<keyword evidence="2" id="KW-0808">Transferase</keyword>
<evidence type="ECO:0000256" key="9">
    <source>
        <dbReference type="ARBA" id="ARBA00023136"/>
    </source>
</evidence>
<name>A0A7M5X8B4_9CNID</name>
<dbReference type="InterPro" id="IPR000719">
    <property type="entry name" value="Prot_kinase_dom"/>
</dbReference>
<keyword evidence="12" id="KW-0325">Glycoprotein</keyword>
<dbReference type="GeneID" id="136815703"/>
<keyword evidence="9 14" id="KW-0472">Membrane</keyword>
<keyword evidence="6" id="KW-0418">Kinase</keyword>
<dbReference type="GO" id="GO:0010976">
    <property type="term" value="P:positive regulation of neuron projection development"/>
    <property type="evidence" value="ECO:0007669"/>
    <property type="project" value="TreeGrafter"/>
</dbReference>
<feature type="domain" description="Protein kinase" evidence="16">
    <location>
        <begin position="511"/>
        <end position="778"/>
    </location>
</feature>
<dbReference type="FunFam" id="1.10.510.10:FF:000554">
    <property type="entry name" value="Predicted protein"/>
    <property type="match status" value="1"/>
</dbReference>